<dbReference type="GO" id="GO:0046677">
    <property type="term" value="P:response to antibiotic"/>
    <property type="evidence" value="ECO:0007669"/>
    <property type="project" value="UniProtKB-UniRule"/>
</dbReference>
<dbReference type="Pfam" id="PF13354">
    <property type="entry name" value="Beta-lactamase2"/>
    <property type="match status" value="1"/>
</dbReference>
<dbReference type="PANTHER" id="PTHR35333">
    <property type="entry name" value="BETA-LACTAMASE"/>
    <property type="match status" value="1"/>
</dbReference>
<accession>A0A399RJB4</accession>
<evidence type="ECO:0000256" key="4">
    <source>
        <dbReference type="ARBA" id="ARBA00022801"/>
    </source>
</evidence>
<dbReference type="PRINTS" id="PR00118">
    <property type="entry name" value="BLACTAMASEA"/>
</dbReference>
<evidence type="ECO:0000313" key="9">
    <source>
        <dbReference type="EMBL" id="RIJ31736.1"/>
    </source>
</evidence>
<comment type="catalytic activity">
    <reaction evidence="1 6">
        <text>a beta-lactam + H2O = a substituted beta-amino acid</text>
        <dbReference type="Rhea" id="RHEA:20401"/>
        <dbReference type="ChEBI" id="CHEBI:15377"/>
        <dbReference type="ChEBI" id="CHEBI:35627"/>
        <dbReference type="ChEBI" id="CHEBI:140347"/>
        <dbReference type="EC" id="3.5.2.6"/>
    </reaction>
</comment>
<gene>
    <name evidence="9" type="primary">bla</name>
    <name evidence="9" type="ORF">D1222_05705</name>
</gene>
<evidence type="ECO:0000259" key="8">
    <source>
        <dbReference type="Pfam" id="PF13354"/>
    </source>
</evidence>
<dbReference type="InterPro" id="IPR045155">
    <property type="entry name" value="Beta-lactam_cat"/>
</dbReference>
<evidence type="ECO:0000256" key="2">
    <source>
        <dbReference type="ARBA" id="ARBA00009009"/>
    </source>
</evidence>
<feature type="compositionally biased region" description="Low complexity" evidence="7">
    <location>
        <begin position="15"/>
        <end position="26"/>
    </location>
</feature>
<feature type="domain" description="Beta-lactamase class A catalytic" evidence="8">
    <location>
        <begin position="117"/>
        <end position="328"/>
    </location>
</feature>
<proteinExistence type="inferred from homology"/>
<keyword evidence="5 6" id="KW-0046">Antibiotic resistance</keyword>
<comment type="similarity">
    <text evidence="2 6">Belongs to the class-A beta-lactamase family.</text>
</comment>
<dbReference type="NCBIfam" id="NF033103">
    <property type="entry name" value="bla_class_A"/>
    <property type="match status" value="1"/>
</dbReference>
<keyword evidence="4 6" id="KW-0378">Hydrolase</keyword>
<evidence type="ECO:0000256" key="5">
    <source>
        <dbReference type="ARBA" id="ARBA00023251"/>
    </source>
</evidence>
<name>A0A399RJB4_9PROT</name>
<dbReference type="Gene3D" id="3.40.710.10">
    <property type="entry name" value="DD-peptidase/beta-lactamase superfamily"/>
    <property type="match status" value="1"/>
</dbReference>
<feature type="compositionally biased region" description="Basic residues" evidence="7">
    <location>
        <begin position="1"/>
        <end position="10"/>
    </location>
</feature>
<comment type="caution">
    <text evidence="9">The sequence shown here is derived from an EMBL/GenBank/DDBJ whole genome shotgun (WGS) entry which is preliminary data.</text>
</comment>
<sequence length="363" mass="39414">MTGRRPRATRPVHVAPARSTSTATAHSARQARSALKRQSPTTHLMETGRLRPVFHLAFTDSADRCWAIRFSKARNMYSRRSVILSLGAATTMAACASARAPDRPLAGLERESLGEFGVVALEVGGRERLSHRADERFAMCSTFKWLLGALILRDADRDTGLLDRRIAISDADLVFHSPVTRQHVGSAGLSVSELCAATIKTSDNTAANLLLAGLDGPEGFTQRLRDLGDTVTRLDRLEPELNENAPGDPRDTTTPRMMAHHLSDFLFGDRLTPSARDTLRGWMIAADTGLDRLRAGLPEKWVSGDKTGTSSNRANNDVAFAIPPEGAKAKPIVIASYINVPNPVSKEANRLHAQIAKLASANR</sequence>
<dbReference type="SUPFAM" id="SSF56601">
    <property type="entry name" value="beta-lactamase/transpeptidase-like"/>
    <property type="match status" value="1"/>
</dbReference>
<dbReference type="InterPro" id="IPR023650">
    <property type="entry name" value="Beta-lactam_class-A_AS"/>
</dbReference>
<evidence type="ECO:0000256" key="1">
    <source>
        <dbReference type="ARBA" id="ARBA00001526"/>
    </source>
</evidence>
<evidence type="ECO:0000256" key="3">
    <source>
        <dbReference type="ARBA" id="ARBA00012865"/>
    </source>
</evidence>
<reference evidence="9 10" key="1">
    <citation type="submission" date="2018-08" db="EMBL/GenBank/DDBJ databases">
        <title>Henriciella mobilis sp. nov., isolated from seawater.</title>
        <authorList>
            <person name="Cheng H."/>
            <person name="Wu Y.-H."/>
            <person name="Xu X.-W."/>
            <person name="Guo L.-L."/>
        </authorList>
    </citation>
    <scope>NUCLEOTIDE SEQUENCE [LARGE SCALE GENOMIC DNA]</scope>
    <source>
        <strain evidence="9 10">CCUG67844</strain>
    </source>
</reference>
<dbReference type="Proteomes" id="UP000265845">
    <property type="component" value="Unassembled WGS sequence"/>
</dbReference>
<evidence type="ECO:0000256" key="7">
    <source>
        <dbReference type="SAM" id="MobiDB-lite"/>
    </source>
</evidence>
<evidence type="ECO:0000256" key="6">
    <source>
        <dbReference type="RuleBase" id="RU361140"/>
    </source>
</evidence>
<dbReference type="PROSITE" id="PS00146">
    <property type="entry name" value="BETA_LACTAMASE_A"/>
    <property type="match status" value="1"/>
</dbReference>
<protein>
    <recommendedName>
        <fullName evidence="3 6">Beta-lactamase</fullName>
        <ecNumber evidence="3 6">3.5.2.6</ecNumber>
    </recommendedName>
</protein>
<organism evidence="9 10">
    <name type="scientific">Henriciella algicola</name>
    <dbReference type="NCBI Taxonomy" id="1608422"/>
    <lineage>
        <taxon>Bacteria</taxon>
        <taxon>Pseudomonadati</taxon>
        <taxon>Pseudomonadota</taxon>
        <taxon>Alphaproteobacteria</taxon>
        <taxon>Hyphomonadales</taxon>
        <taxon>Hyphomonadaceae</taxon>
        <taxon>Henriciella</taxon>
    </lineage>
</organism>
<dbReference type="GO" id="GO:0008800">
    <property type="term" value="F:beta-lactamase activity"/>
    <property type="evidence" value="ECO:0007669"/>
    <property type="project" value="UniProtKB-UniRule"/>
</dbReference>
<dbReference type="OrthoDB" id="9784149at2"/>
<dbReference type="EC" id="3.5.2.6" evidence="3 6"/>
<evidence type="ECO:0000313" key="10">
    <source>
        <dbReference type="Proteomes" id="UP000265845"/>
    </source>
</evidence>
<dbReference type="EMBL" id="QWGA01000003">
    <property type="protein sequence ID" value="RIJ31736.1"/>
    <property type="molecule type" value="Genomic_DNA"/>
</dbReference>
<dbReference type="PANTHER" id="PTHR35333:SF3">
    <property type="entry name" value="BETA-LACTAMASE-TYPE TRANSPEPTIDASE FOLD CONTAINING PROTEIN"/>
    <property type="match status" value="1"/>
</dbReference>
<feature type="region of interest" description="Disordered" evidence="7">
    <location>
        <begin position="1"/>
        <end position="26"/>
    </location>
</feature>
<dbReference type="AlphaFoldDB" id="A0A399RJB4"/>
<keyword evidence="10" id="KW-1185">Reference proteome</keyword>
<dbReference type="InterPro" id="IPR000871">
    <property type="entry name" value="Beta-lactam_class-A"/>
</dbReference>
<dbReference type="InterPro" id="IPR012338">
    <property type="entry name" value="Beta-lactam/transpept-like"/>
</dbReference>
<dbReference type="GO" id="GO:0030655">
    <property type="term" value="P:beta-lactam antibiotic catabolic process"/>
    <property type="evidence" value="ECO:0007669"/>
    <property type="project" value="InterPro"/>
</dbReference>